<comment type="caution">
    <text evidence="2">The sequence shown here is derived from an EMBL/GenBank/DDBJ whole genome shotgun (WGS) entry which is preliminary data.</text>
</comment>
<evidence type="ECO:0000313" key="2">
    <source>
        <dbReference type="EMBL" id="PAA61125.1"/>
    </source>
</evidence>
<evidence type="ECO:0000256" key="1">
    <source>
        <dbReference type="SAM" id="MobiDB-lite"/>
    </source>
</evidence>
<keyword evidence="3" id="KW-1185">Reference proteome</keyword>
<feature type="region of interest" description="Disordered" evidence="1">
    <location>
        <begin position="327"/>
        <end position="347"/>
    </location>
</feature>
<evidence type="ECO:0000313" key="3">
    <source>
        <dbReference type="Proteomes" id="UP000215902"/>
    </source>
</evidence>
<organism evidence="2 3">
    <name type="scientific">Macrostomum lignano</name>
    <dbReference type="NCBI Taxonomy" id="282301"/>
    <lineage>
        <taxon>Eukaryota</taxon>
        <taxon>Metazoa</taxon>
        <taxon>Spiralia</taxon>
        <taxon>Lophotrochozoa</taxon>
        <taxon>Platyhelminthes</taxon>
        <taxon>Rhabditophora</taxon>
        <taxon>Macrostomorpha</taxon>
        <taxon>Macrostomida</taxon>
        <taxon>Macrostomidae</taxon>
        <taxon>Macrostomum</taxon>
    </lineage>
</organism>
<proteinExistence type="predicted"/>
<dbReference type="EMBL" id="NIVC01002068">
    <property type="protein sequence ID" value="PAA61125.1"/>
    <property type="molecule type" value="Genomic_DNA"/>
</dbReference>
<feature type="compositionally biased region" description="Basic and acidic residues" evidence="1">
    <location>
        <begin position="9"/>
        <end position="20"/>
    </location>
</feature>
<protein>
    <submittedName>
        <fullName evidence="2">Uncharacterized protein</fullName>
    </submittedName>
</protein>
<feature type="compositionally biased region" description="Basic and acidic residues" evidence="1">
    <location>
        <begin position="158"/>
        <end position="175"/>
    </location>
</feature>
<feature type="region of interest" description="Disordered" evidence="1">
    <location>
        <begin position="9"/>
        <end position="194"/>
    </location>
</feature>
<dbReference type="AlphaFoldDB" id="A0A267EHY7"/>
<feature type="non-terminal residue" evidence="2">
    <location>
        <position position="1"/>
    </location>
</feature>
<sequence>CCRRVLERENKSCVASKDDSNSTTVSRQIMLAAPVPNRPSTSIGQQRPTSTEAEPQHRATSSVGVQDRSSSQNASTKSDANSASVATYPKSTNAKSLSSSATKGDSKSDVQRSHSRAASGISRATEPQSGSGTGGAVPASLQTPNLPQSPAKPAQGKDAVDAKDRNVSKGGEVRVTDLSSATPTERSDTSVTDEDVFAPVGEQVQTIDFTKILTQGIPVTKNEQKKKSNLIGSLKKQVKNFFHEDRFGQITDEQGNVELPMDPYLQARDDHDSGLLPSQRLFRLARYEQLQLQDRNLQHKQRFKHLPTPGESVDDYEFAWLVKLQAQSAAPSAEDGWRSRGPRSRIG</sequence>
<feature type="compositionally biased region" description="Polar residues" evidence="1">
    <location>
        <begin position="38"/>
        <end position="103"/>
    </location>
</feature>
<dbReference type="Proteomes" id="UP000215902">
    <property type="component" value="Unassembled WGS sequence"/>
</dbReference>
<accession>A0A267EHY7</accession>
<name>A0A267EHY7_9PLAT</name>
<gene>
    <name evidence="2" type="ORF">BOX15_Mlig015878g1</name>
</gene>
<reference evidence="2 3" key="1">
    <citation type="submission" date="2017-06" db="EMBL/GenBank/DDBJ databases">
        <title>A platform for efficient transgenesis in Macrostomum lignano, a flatworm model organism for stem cell research.</title>
        <authorList>
            <person name="Berezikov E."/>
        </authorList>
    </citation>
    <scope>NUCLEOTIDE SEQUENCE [LARGE SCALE GENOMIC DNA]</scope>
    <source>
        <strain evidence="2">DV1</strain>
        <tissue evidence="2">Whole organism</tissue>
    </source>
</reference>